<name>A0A8X7YFF7_POPTO</name>
<proteinExistence type="predicted"/>
<dbReference type="AlphaFoldDB" id="A0A8X7YFF7"/>
<comment type="caution">
    <text evidence="1">The sequence shown here is derived from an EMBL/GenBank/DDBJ whole genome shotgun (WGS) entry which is preliminary data.</text>
</comment>
<dbReference type="Proteomes" id="UP000886885">
    <property type="component" value="Chromosome 15A"/>
</dbReference>
<reference evidence="1" key="1">
    <citation type="journal article" date="2020" name="bioRxiv">
        <title>Hybrid origin of Populus tomentosa Carr. identified through genome sequencing and phylogenomic analysis.</title>
        <authorList>
            <person name="An X."/>
            <person name="Gao K."/>
            <person name="Chen Z."/>
            <person name="Li J."/>
            <person name="Yang X."/>
            <person name="Yang X."/>
            <person name="Zhou J."/>
            <person name="Guo T."/>
            <person name="Zhao T."/>
            <person name="Huang S."/>
            <person name="Miao D."/>
            <person name="Khan W.U."/>
            <person name="Rao P."/>
            <person name="Ye M."/>
            <person name="Lei B."/>
            <person name="Liao W."/>
            <person name="Wang J."/>
            <person name="Ji L."/>
            <person name="Li Y."/>
            <person name="Guo B."/>
            <person name="Mustafa N.S."/>
            <person name="Li S."/>
            <person name="Yun Q."/>
            <person name="Keller S.R."/>
            <person name="Mao J."/>
            <person name="Zhang R."/>
            <person name="Strauss S.H."/>
        </authorList>
    </citation>
    <scope>NUCLEOTIDE SEQUENCE</scope>
    <source>
        <strain evidence="1">GM15</strain>
        <tissue evidence="1">Leaf</tissue>
    </source>
</reference>
<organism evidence="1 2">
    <name type="scientific">Populus tomentosa</name>
    <name type="common">Chinese white poplar</name>
    <dbReference type="NCBI Taxonomy" id="118781"/>
    <lineage>
        <taxon>Eukaryota</taxon>
        <taxon>Viridiplantae</taxon>
        <taxon>Streptophyta</taxon>
        <taxon>Embryophyta</taxon>
        <taxon>Tracheophyta</taxon>
        <taxon>Spermatophyta</taxon>
        <taxon>Magnoliopsida</taxon>
        <taxon>eudicotyledons</taxon>
        <taxon>Gunneridae</taxon>
        <taxon>Pentapetalae</taxon>
        <taxon>rosids</taxon>
        <taxon>fabids</taxon>
        <taxon>Malpighiales</taxon>
        <taxon>Salicaceae</taxon>
        <taxon>Saliceae</taxon>
        <taxon>Populus</taxon>
    </lineage>
</organism>
<evidence type="ECO:0000313" key="2">
    <source>
        <dbReference type="Proteomes" id="UP000886885"/>
    </source>
</evidence>
<dbReference type="EMBL" id="JAAWWB010000029">
    <property type="protein sequence ID" value="KAG6747498.1"/>
    <property type="molecule type" value="Genomic_DNA"/>
</dbReference>
<keyword evidence="2" id="KW-1185">Reference proteome</keyword>
<gene>
    <name evidence="1" type="ORF">POTOM_049902</name>
</gene>
<protein>
    <submittedName>
        <fullName evidence="1">Uncharacterized protein</fullName>
    </submittedName>
</protein>
<accession>A0A8X7YFF7</accession>
<evidence type="ECO:0000313" key="1">
    <source>
        <dbReference type="EMBL" id="KAG6747498.1"/>
    </source>
</evidence>
<sequence>MDFTHEVKTYNISNNLEIACRITSLLSSACSWIQQGQKLHAESETFIAFPEDVVSHSRLEFPNGLCHQNLRTAVKMLIGLIATDGKLSEPYLLIIKHSVTLQKSSMFP</sequence>